<dbReference type="RefSeq" id="WP_190199242.1">
    <property type="nucleotide sequence ID" value="NZ_BMWE01000011.1"/>
</dbReference>
<keyword evidence="1" id="KW-1133">Transmembrane helix</keyword>
<evidence type="ECO:0000313" key="2">
    <source>
        <dbReference type="EMBL" id="GGY29124.1"/>
    </source>
</evidence>
<name>A0ABQ2ZXL7_9ACTN</name>
<proteinExistence type="predicted"/>
<keyword evidence="1" id="KW-0812">Transmembrane</keyword>
<evidence type="ECO:0000313" key="3">
    <source>
        <dbReference type="Proteomes" id="UP000653308"/>
    </source>
</evidence>
<keyword evidence="3" id="KW-1185">Reference proteome</keyword>
<sequence length="64" mass="6810">MGNRDWYDDSDYESAVERAGRMTRVGWKAIAGVTGLVGMVTIAVAVFCLAAVVGMAYLVVVVTP</sequence>
<comment type="caution">
    <text evidence="2">The sequence shown here is derived from an EMBL/GenBank/DDBJ whole genome shotgun (WGS) entry which is preliminary data.</text>
</comment>
<organism evidence="2 3">
    <name type="scientific">Streptomyces djakartensis</name>
    <dbReference type="NCBI Taxonomy" id="68193"/>
    <lineage>
        <taxon>Bacteria</taxon>
        <taxon>Bacillati</taxon>
        <taxon>Actinomycetota</taxon>
        <taxon>Actinomycetes</taxon>
        <taxon>Kitasatosporales</taxon>
        <taxon>Streptomycetaceae</taxon>
        <taxon>Streptomyces</taxon>
    </lineage>
</organism>
<feature type="transmembrane region" description="Helical" evidence="1">
    <location>
        <begin position="30"/>
        <end position="60"/>
    </location>
</feature>
<keyword evidence="1" id="KW-0472">Membrane</keyword>
<protein>
    <submittedName>
        <fullName evidence="2">Uncharacterized protein</fullName>
    </submittedName>
</protein>
<accession>A0ABQ2ZXL7</accession>
<evidence type="ECO:0000256" key="1">
    <source>
        <dbReference type="SAM" id="Phobius"/>
    </source>
</evidence>
<gene>
    <name evidence="2" type="ORF">GCM10010384_40160</name>
</gene>
<reference evidence="3" key="1">
    <citation type="journal article" date="2019" name="Int. J. Syst. Evol. Microbiol.">
        <title>The Global Catalogue of Microorganisms (GCM) 10K type strain sequencing project: providing services to taxonomists for standard genome sequencing and annotation.</title>
        <authorList>
            <consortium name="The Broad Institute Genomics Platform"/>
            <consortium name="The Broad Institute Genome Sequencing Center for Infectious Disease"/>
            <person name="Wu L."/>
            <person name="Ma J."/>
        </authorList>
    </citation>
    <scope>NUCLEOTIDE SEQUENCE [LARGE SCALE GENOMIC DNA]</scope>
    <source>
        <strain evidence="3">JCM 4957</strain>
    </source>
</reference>
<dbReference type="EMBL" id="BMWE01000011">
    <property type="protein sequence ID" value="GGY29124.1"/>
    <property type="molecule type" value="Genomic_DNA"/>
</dbReference>
<dbReference type="Proteomes" id="UP000653308">
    <property type="component" value="Unassembled WGS sequence"/>
</dbReference>